<evidence type="ECO:0000256" key="1">
    <source>
        <dbReference type="SAM" id="SignalP"/>
    </source>
</evidence>
<keyword evidence="3" id="KW-1185">Reference proteome</keyword>
<dbReference type="Gene3D" id="3.30.30.10">
    <property type="entry name" value="Knottin, scorpion toxin-like"/>
    <property type="match status" value="1"/>
</dbReference>
<feature type="chain" id="PRO_5019477545" evidence="1">
    <location>
        <begin position="31"/>
        <end position="82"/>
    </location>
</feature>
<sequence length="82" mass="9308">MCMKLQKMTLGQKHILAAMILVLLFSVGMSKQYCPGTCTQYPICNATCVEKFHYQIGRCVHVPPNNYFCCCAMYSNKLGEFN</sequence>
<organism evidence="2 3">
    <name type="scientific">Glycine soja</name>
    <name type="common">Wild soybean</name>
    <dbReference type="NCBI Taxonomy" id="3848"/>
    <lineage>
        <taxon>Eukaryota</taxon>
        <taxon>Viridiplantae</taxon>
        <taxon>Streptophyta</taxon>
        <taxon>Embryophyta</taxon>
        <taxon>Tracheophyta</taxon>
        <taxon>Spermatophyta</taxon>
        <taxon>Magnoliopsida</taxon>
        <taxon>eudicotyledons</taxon>
        <taxon>Gunneridae</taxon>
        <taxon>Pentapetalae</taxon>
        <taxon>rosids</taxon>
        <taxon>fabids</taxon>
        <taxon>Fabales</taxon>
        <taxon>Fabaceae</taxon>
        <taxon>Papilionoideae</taxon>
        <taxon>50 kb inversion clade</taxon>
        <taxon>NPAAA clade</taxon>
        <taxon>indigoferoid/millettioid clade</taxon>
        <taxon>Phaseoleae</taxon>
        <taxon>Glycine</taxon>
        <taxon>Glycine subgen. Soja</taxon>
    </lineage>
</organism>
<comment type="caution">
    <text evidence="2">The sequence shown here is derived from an EMBL/GenBank/DDBJ whole genome shotgun (WGS) entry which is preliminary data.</text>
</comment>
<proteinExistence type="predicted"/>
<keyword evidence="1" id="KW-0732">Signal</keyword>
<accession>A0A445ILK9</accession>
<dbReference type="Proteomes" id="UP000289340">
    <property type="component" value="Chromosome 10"/>
</dbReference>
<gene>
    <name evidence="2" type="ORF">D0Y65_026879</name>
</gene>
<dbReference type="AlphaFoldDB" id="A0A445ILK9"/>
<protein>
    <submittedName>
        <fullName evidence="2">Uncharacterized protein</fullName>
    </submittedName>
</protein>
<reference evidence="2 3" key="1">
    <citation type="submission" date="2018-09" db="EMBL/GenBank/DDBJ databases">
        <title>A high-quality reference genome of wild soybean provides a powerful tool to mine soybean genomes.</title>
        <authorList>
            <person name="Xie M."/>
            <person name="Chung C.Y.L."/>
            <person name="Li M.-W."/>
            <person name="Wong F.-L."/>
            <person name="Chan T.-F."/>
            <person name="Lam H.-M."/>
        </authorList>
    </citation>
    <scope>NUCLEOTIDE SEQUENCE [LARGE SCALE GENOMIC DNA]</scope>
    <source>
        <strain evidence="3">cv. W05</strain>
        <tissue evidence="2">Hypocotyl of etiolated seedlings</tissue>
    </source>
</reference>
<dbReference type="InterPro" id="IPR036574">
    <property type="entry name" value="Scorpion_toxin-like_sf"/>
</dbReference>
<name>A0A445ILK9_GLYSO</name>
<dbReference type="EMBL" id="QZWG01000010">
    <property type="protein sequence ID" value="RZB86950.1"/>
    <property type="molecule type" value="Genomic_DNA"/>
</dbReference>
<evidence type="ECO:0000313" key="3">
    <source>
        <dbReference type="Proteomes" id="UP000289340"/>
    </source>
</evidence>
<dbReference type="SMR" id="A0A445ILK9"/>
<evidence type="ECO:0000313" key="2">
    <source>
        <dbReference type="EMBL" id="RZB86950.1"/>
    </source>
</evidence>
<feature type="signal peptide" evidence="1">
    <location>
        <begin position="1"/>
        <end position="30"/>
    </location>
</feature>